<evidence type="ECO:0000256" key="2">
    <source>
        <dbReference type="ARBA" id="ARBA00022475"/>
    </source>
</evidence>
<proteinExistence type="predicted"/>
<evidence type="ECO:0000256" key="1">
    <source>
        <dbReference type="ARBA" id="ARBA00004236"/>
    </source>
</evidence>
<comment type="subcellular location">
    <subcellularLocation>
        <location evidence="1">Cell membrane</location>
    </subcellularLocation>
</comment>
<evidence type="ECO:0000256" key="6">
    <source>
        <dbReference type="SAM" id="Phobius"/>
    </source>
</evidence>
<feature type="transmembrane region" description="Helical" evidence="6">
    <location>
        <begin position="12"/>
        <end position="32"/>
    </location>
</feature>
<reference evidence="7 8" key="1">
    <citation type="submission" date="2024-03" db="EMBL/GenBank/DDBJ databases">
        <title>Ignisphaera cupida sp. nov., a hyperthermophilic hydrolytic archaeon from a hot spring of Kamchatka, and proposal of Ignisphaeraceae fam. nov.</title>
        <authorList>
            <person name="Podosokorskaya O.A."/>
            <person name="Elcheninov A.G."/>
            <person name="Maltseva A.I."/>
            <person name="Zayulina K.S."/>
            <person name="Novikov A."/>
            <person name="Merkel A.Y."/>
        </authorList>
    </citation>
    <scope>NUCLEOTIDE SEQUENCE [LARGE SCALE GENOMIC DNA]</scope>
    <source>
        <strain evidence="7 8">38H-sp</strain>
    </source>
</reference>
<keyword evidence="2" id="KW-1003">Cell membrane</keyword>
<keyword evidence="4 6" id="KW-1133">Transmembrane helix</keyword>
<evidence type="ECO:0000256" key="3">
    <source>
        <dbReference type="ARBA" id="ARBA00022692"/>
    </source>
</evidence>
<evidence type="ECO:0000256" key="5">
    <source>
        <dbReference type="ARBA" id="ARBA00023136"/>
    </source>
</evidence>
<evidence type="ECO:0000256" key="4">
    <source>
        <dbReference type="ARBA" id="ARBA00022989"/>
    </source>
</evidence>
<name>A0ABU9U9M7_9SPIR</name>
<dbReference type="InterPro" id="IPR005899">
    <property type="entry name" value="Na_pump_deCOase"/>
</dbReference>
<accession>A0ABU9U9M7</accession>
<dbReference type="Pfam" id="PF04277">
    <property type="entry name" value="OAD_gamma"/>
    <property type="match status" value="1"/>
</dbReference>
<organism evidence="7 8">
    <name type="scientific">Rarispira pelagica</name>
    <dbReference type="NCBI Taxonomy" id="3141764"/>
    <lineage>
        <taxon>Bacteria</taxon>
        <taxon>Pseudomonadati</taxon>
        <taxon>Spirochaetota</taxon>
        <taxon>Spirochaetia</taxon>
        <taxon>Winmispirales</taxon>
        <taxon>Winmispiraceae</taxon>
        <taxon>Rarispira</taxon>
    </lineage>
</organism>
<protein>
    <submittedName>
        <fullName evidence="7">OadG family protein</fullName>
    </submittedName>
</protein>
<dbReference type="RefSeq" id="WP_420068831.1">
    <property type="nucleotide sequence ID" value="NZ_JBCHKQ010000001.1"/>
</dbReference>
<comment type="caution">
    <text evidence="7">The sequence shown here is derived from an EMBL/GenBank/DDBJ whole genome shotgun (WGS) entry which is preliminary data.</text>
</comment>
<keyword evidence="3 6" id="KW-0812">Transmembrane</keyword>
<keyword evidence="5 6" id="KW-0472">Membrane</keyword>
<sequence>MPNIIEQGLILMVLGMGVVFSFLILLVFVINISTKIINRFFPEKPEEPQQKAADNTAQIAAAIAAVHHKTR</sequence>
<gene>
    <name evidence="7" type="ORF">WKV44_02385</name>
</gene>
<dbReference type="Proteomes" id="UP001466331">
    <property type="component" value="Unassembled WGS sequence"/>
</dbReference>
<evidence type="ECO:0000313" key="8">
    <source>
        <dbReference type="Proteomes" id="UP001466331"/>
    </source>
</evidence>
<keyword evidence="8" id="KW-1185">Reference proteome</keyword>
<dbReference type="EMBL" id="JBCHKQ010000001">
    <property type="protein sequence ID" value="MEM5947382.1"/>
    <property type="molecule type" value="Genomic_DNA"/>
</dbReference>
<dbReference type="NCBIfam" id="TIGR01195">
    <property type="entry name" value="oadG_fam"/>
    <property type="match status" value="1"/>
</dbReference>
<evidence type="ECO:0000313" key="7">
    <source>
        <dbReference type="EMBL" id="MEM5947382.1"/>
    </source>
</evidence>